<reference evidence="3 4" key="1">
    <citation type="submission" date="2024-04" db="EMBL/GenBank/DDBJ databases">
        <authorList>
            <consortium name="Genoscope - CEA"/>
            <person name="William W."/>
        </authorList>
    </citation>
    <scope>NUCLEOTIDE SEQUENCE [LARGE SCALE GENOMIC DNA]</scope>
</reference>
<sequence length="236" mass="26110">MGRKLVHFILVLTFASVPAVRSECRWPGSVLSEGSCFLYNETTSSYSDANAVCRSNGGVLAKVKTKTQLLESTVEAKNNANFWIGARYDDVKGKWVWEDDNSVATELSLFWAPNQRDAGCAQIYVRSATDKILYSYTCSEPRRFLCMEKDVITTQDTTLMTSTQTSLVTSTDPTTSSTPLTAITVNMTTNTTANPILSSTPDTKMFLTTLMKCSANFSELNIPMLLSLCVFKYLIC</sequence>
<dbReference type="EMBL" id="CAXITT010000068">
    <property type="protein sequence ID" value="CAL1530351.1"/>
    <property type="molecule type" value="Genomic_DNA"/>
</dbReference>
<feature type="domain" description="C-type lectin" evidence="2">
    <location>
        <begin position="32"/>
        <end position="147"/>
    </location>
</feature>
<name>A0AAV2H9C2_LYMST</name>
<keyword evidence="4" id="KW-1185">Reference proteome</keyword>
<dbReference type="AlphaFoldDB" id="A0AAV2H9C2"/>
<evidence type="ECO:0000313" key="4">
    <source>
        <dbReference type="Proteomes" id="UP001497497"/>
    </source>
</evidence>
<evidence type="ECO:0000259" key="2">
    <source>
        <dbReference type="PROSITE" id="PS50041"/>
    </source>
</evidence>
<dbReference type="PROSITE" id="PS50041">
    <property type="entry name" value="C_TYPE_LECTIN_2"/>
    <property type="match status" value="1"/>
</dbReference>
<feature type="signal peptide" evidence="1">
    <location>
        <begin position="1"/>
        <end position="22"/>
    </location>
</feature>
<dbReference type="CDD" id="cd00037">
    <property type="entry name" value="CLECT"/>
    <property type="match status" value="1"/>
</dbReference>
<keyword evidence="1" id="KW-0732">Signal</keyword>
<dbReference type="SMART" id="SM00034">
    <property type="entry name" value="CLECT"/>
    <property type="match status" value="1"/>
</dbReference>
<feature type="chain" id="PRO_5043315215" description="C-type lectin domain-containing protein" evidence="1">
    <location>
        <begin position="23"/>
        <end position="236"/>
    </location>
</feature>
<evidence type="ECO:0000313" key="3">
    <source>
        <dbReference type="EMBL" id="CAL1530351.1"/>
    </source>
</evidence>
<evidence type="ECO:0000256" key="1">
    <source>
        <dbReference type="SAM" id="SignalP"/>
    </source>
</evidence>
<dbReference type="InterPro" id="IPR016186">
    <property type="entry name" value="C-type_lectin-like/link_sf"/>
</dbReference>
<dbReference type="SUPFAM" id="SSF56436">
    <property type="entry name" value="C-type lectin-like"/>
    <property type="match status" value="1"/>
</dbReference>
<dbReference type="InterPro" id="IPR050801">
    <property type="entry name" value="Ca-Dep_Lectins_ImmuneDev"/>
</dbReference>
<dbReference type="Proteomes" id="UP001497497">
    <property type="component" value="Unassembled WGS sequence"/>
</dbReference>
<dbReference type="Pfam" id="PF00059">
    <property type="entry name" value="Lectin_C"/>
    <property type="match status" value="1"/>
</dbReference>
<protein>
    <recommendedName>
        <fullName evidence="2">C-type lectin domain-containing protein</fullName>
    </recommendedName>
</protein>
<dbReference type="PANTHER" id="PTHR22801:SF63">
    <property type="entry name" value="C-TYPE LECTIN DOMAIN-CONTAINING PROTEIN"/>
    <property type="match status" value="1"/>
</dbReference>
<gene>
    <name evidence="3" type="ORF">GSLYS_00004484001</name>
</gene>
<dbReference type="InterPro" id="IPR001304">
    <property type="entry name" value="C-type_lectin-like"/>
</dbReference>
<comment type="caution">
    <text evidence="3">The sequence shown here is derived from an EMBL/GenBank/DDBJ whole genome shotgun (WGS) entry which is preliminary data.</text>
</comment>
<dbReference type="Gene3D" id="3.10.100.10">
    <property type="entry name" value="Mannose-Binding Protein A, subunit A"/>
    <property type="match status" value="1"/>
</dbReference>
<accession>A0AAV2H9C2</accession>
<proteinExistence type="predicted"/>
<dbReference type="InterPro" id="IPR016187">
    <property type="entry name" value="CTDL_fold"/>
</dbReference>
<dbReference type="PANTHER" id="PTHR22801">
    <property type="entry name" value="LITHOSTATHINE"/>
    <property type="match status" value="1"/>
</dbReference>
<organism evidence="3 4">
    <name type="scientific">Lymnaea stagnalis</name>
    <name type="common">Great pond snail</name>
    <name type="synonym">Helix stagnalis</name>
    <dbReference type="NCBI Taxonomy" id="6523"/>
    <lineage>
        <taxon>Eukaryota</taxon>
        <taxon>Metazoa</taxon>
        <taxon>Spiralia</taxon>
        <taxon>Lophotrochozoa</taxon>
        <taxon>Mollusca</taxon>
        <taxon>Gastropoda</taxon>
        <taxon>Heterobranchia</taxon>
        <taxon>Euthyneura</taxon>
        <taxon>Panpulmonata</taxon>
        <taxon>Hygrophila</taxon>
        <taxon>Lymnaeoidea</taxon>
        <taxon>Lymnaeidae</taxon>
        <taxon>Lymnaea</taxon>
    </lineage>
</organism>